<reference evidence="3" key="1">
    <citation type="journal article" date="2013" name="Proc. Natl. Acad. Sci. U.S.A.">
        <title>Mapping gene clusters within arrayed metagenomic libraries to expand the structural diversity of biomedically relevant natural products.</title>
        <authorList>
            <person name="Owen J.G."/>
            <person name="Reddy B.V."/>
            <person name="Ternei M.A."/>
            <person name="Charlop-Powers Z."/>
            <person name="Calle P.Y."/>
            <person name="Kim J.H."/>
            <person name="Brady S.F."/>
        </authorList>
    </citation>
    <scope>NUCLEOTIDE SEQUENCE</scope>
</reference>
<name>S5TNA7_9BACT</name>
<dbReference type="InterPro" id="IPR013445">
    <property type="entry name" value="CDP_4_6_deHydtase"/>
</dbReference>
<organism evidence="3">
    <name type="scientific">uncultured bacterium esnapd22</name>
    <dbReference type="NCBI Taxonomy" id="1366604"/>
    <lineage>
        <taxon>Bacteria</taxon>
        <taxon>environmental samples</taxon>
    </lineage>
</organism>
<dbReference type="Gene3D" id="3.90.25.10">
    <property type="entry name" value="UDP-galactose 4-epimerase, domain 1"/>
    <property type="match status" value="1"/>
</dbReference>
<comment type="similarity">
    <text evidence="1">Belongs to the NAD(P)-dependent epimerase/dehydratase family.</text>
</comment>
<dbReference type="NCBIfam" id="TIGR02622">
    <property type="entry name" value="CDP_4_6_dhtase"/>
    <property type="match status" value="1"/>
</dbReference>
<accession>S5TNA7</accession>
<proteinExistence type="inferred from homology"/>
<dbReference type="EMBL" id="KF264562">
    <property type="protein sequence ID" value="AGS49923.1"/>
    <property type="molecule type" value="Genomic_DNA"/>
</dbReference>
<dbReference type="InterPro" id="IPR001509">
    <property type="entry name" value="Epimerase_deHydtase"/>
</dbReference>
<evidence type="ECO:0000313" key="3">
    <source>
        <dbReference type="EMBL" id="AGS49923.1"/>
    </source>
</evidence>
<keyword evidence="3" id="KW-0456">Lyase</keyword>
<dbReference type="Gene3D" id="3.40.50.720">
    <property type="entry name" value="NAD(P)-binding Rossmann-like Domain"/>
    <property type="match status" value="1"/>
</dbReference>
<dbReference type="EC" id="4.2.1.45" evidence="3"/>
<evidence type="ECO:0000259" key="2">
    <source>
        <dbReference type="Pfam" id="PF01370"/>
    </source>
</evidence>
<protein>
    <submittedName>
        <fullName evidence="3">CDP-glucose 4,6-dehydratase</fullName>
        <ecNumber evidence="3">4.2.1.45</ecNumber>
    </submittedName>
</protein>
<feature type="domain" description="NAD-dependent epimerase/dehydratase" evidence="2">
    <location>
        <begin position="15"/>
        <end position="245"/>
    </location>
</feature>
<sequence>MAVSDLAAAYAGRRVLVTGHTGFKGSWLALWLSALDARVAGLALAPDTDPSHWAQLGLDVDGAIVDVRDAAAVRDAVRRTRPEIVFHLAAQPLVRRSYAEPAETWAVNVGGTANVLEACRSVGGVRAIVVVTSDKCYEPGGRPGGHRETDRLGGHDPYSASKAAAELLVASWRRSFFSAPGAPLVASARAGNVIGGGDWAADRLVPDAVRAVRAGQPLRVRYPAATRPWQHVLDCLHGYLLLGRALLAGGRRCADAWNFGPDEGEEHTVAEVLERMRAHWPGLRIESDDDGQPHETRTLRLNSARARRGLGWRPVWRFDQALEMTAEWYGRWLATGEVISRAQLDAFQRAVNSADAVDAVDAVDGFDPIDAADGIAAADESDAVDEFDAVGEFDPVDAADEVGAIDGFARIDVAGEIDAANEVDAIHPLNPGDSADADHAGRPGAG</sequence>
<dbReference type="GO" id="GO:0047733">
    <property type="term" value="F:CDP-glucose 4,6-dehydratase activity"/>
    <property type="evidence" value="ECO:0007669"/>
    <property type="project" value="UniProtKB-EC"/>
</dbReference>
<dbReference type="AlphaFoldDB" id="S5TNA7"/>
<dbReference type="PANTHER" id="PTHR43000">
    <property type="entry name" value="DTDP-D-GLUCOSE 4,6-DEHYDRATASE-RELATED"/>
    <property type="match status" value="1"/>
</dbReference>
<evidence type="ECO:0000256" key="1">
    <source>
        <dbReference type="ARBA" id="ARBA00007637"/>
    </source>
</evidence>
<dbReference type="InterPro" id="IPR036291">
    <property type="entry name" value="NAD(P)-bd_dom_sf"/>
</dbReference>
<dbReference type="SUPFAM" id="SSF51735">
    <property type="entry name" value="NAD(P)-binding Rossmann-fold domains"/>
    <property type="match status" value="1"/>
</dbReference>
<dbReference type="Pfam" id="PF01370">
    <property type="entry name" value="Epimerase"/>
    <property type="match status" value="1"/>
</dbReference>